<evidence type="ECO:0000256" key="5">
    <source>
        <dbReference type="ARBA" id="ARBA00023237"/>
    </source>
</evidence>
<evidence type="ECO:0000313" key="8">
    <source>
        <dbReference type="EMBL" id="OBY67374.1"/>
    </source>
</evidence>
<dbReference type="Pfam" id="PF14322">
    <property type="entry name" value="SusD-like_3"/>
    <property type="match status" value="1"/>
</dbReference>
<comment type="caution">
    <text evidence="8">The sequence shown here is derived from an EMBL/GenBank/DDBJ whole genome shotgun (WGS) entry which is preliminary data.</text>
</comment>
<dbReference type="RefSeq" id="WP_083139585.1">
    <property type="nucleotide sequence ID" value="NZ_CP019337.1"/>
</dbReference>
<dbReference type="InterPro" id="IPR033985">
    <property type="entry name" value="SusD-like_N"/>
</dbReference>
<dbReference type="OrthoDB" id="5694214at2"/>
<feature type="domain" description="RagB/SusD" evidence="6">
    <location>
        <begin position="324"/>
        <end position="553"/>
    </location>
</feature>
<reference evidence="9" key="1">
    <citation type="submission" date="2016-02" db="EMBL/GenBank/DDBJ databases">
        <title>Paenibacillus sp. LPB0068, isolated from Crassostrea gigas.</title>
        <authorList>
            <person name="Shin S.-K."/>
            <person name="Yi H."/>
        </authorList>
    </citation>
    <scope>NUCLEOTIDE SEQUENCE [LARGE SCALE GENOMIC DNA]</scope>
    <source>
        <strain evidence="9">KCTC 23969</strain>
    </source>
</reference>
<feature type="domain" description="SusD-like N-terminal" evidence="7">
    <location>
        <begin position="20"/>
        <end position="217"/>
    </location>
</feature>
<dbReference type="Proteomes" id="UP000092612">
    <property type="component" value="Unassembled WGS sequence"/>
</dbReference>
<sequence length="554" mass="62789">MKKTIFFTAIVCLFYSCSSDYLNEKPEDFLSSANAFTTYEDFDASVSNLYGLFRHEFYTNGENKPFDFMYSTDLVFDGQNSGNRHSNFEQAFRTESSIPREHWNNNYKIIAEANTIIDRTERSDMTADQITEITAQARFFRGFTYRNLAYLFGGVPLVTEEIISPKTDFVRATKEETLLQAVEDLEYASQNLSRIANTQDGRINDLVAYHHLAEVYLALGRTQEAITAASKVIDDPATALMRNRFGSRANETPGDVYWDLFRRGNQNRAGGNTEALWVVQFELDVLGGGIQSTSIGGSYRIERHFPPLIRDFKLATGSRPFSWPVGDYTGGRGIGWAISTTHFSNTIWESDFDNDIRNANHNFVREYTATNPSSSNFGTVYSTENPPAGVTVPSRAFYAYQSKCTTPFNHPDGLYNTNSSVPFALTNSGGGTYTDWYQLRLAETYLLRAEAYLADSKPDLAAADINVVRRRANASDVLAADVDIDYILDERMRELGIEEKRRLTLGRLGLIFDRVSRFNPYYDDILPTYNLWPIPFSEIERNRTGELTQNPGYN</sequence>
<evidence type="ECO:0000259" key="6">
    <source>
        <dbReference type="Pfam" id="PF07980"/>
    </source>
</evidence>
<evidence type="ECO:0000313" key="9">
    <source>
        <dbReference type="Proteomes" id="UP000092612"/>
    </source>
</evidence>
<name>A0A1B8U676_9FLAO</name>
<dbReference type="AlphaFoldDB" id="A0A1B8U676"/>
<protein>
    <recommendedName>
        <fullName evidence="10">Carbohydrate-binding protein SusD</fullName>
    </recommendedName>
</protein>
<evidence type="ECO:0008006" key="10">
    <source>
        <dbReference type="Google" id="ProtNLM"/>
    </source>
</evidence>
<dbReference type="PROSITE" id="PS51257">
    <property type="entry name" value="PROKAR_LIPOPROTEIN"/>
    <property type="match status" value="1"/>
</dbReference>
<evidence type="ECO:0000256" key="2">
    <source>
        <dbReference type="ARBA" id="ARBA00006275"/>
    </source>
</evidence>
<dbReference type="InterPro" id="IPR012944">
    <property type="entry name" value="SusD_RagB_dom"/>
</dbReference>
<gene>
    <name evidence="8" type="ORF">LPB301_03170</name>
</gene>
<dbReference type="Gene3D" id="1.25.40.390">
    <property type="match status" value="1"/>
</dbReference>
<dbReference type="EMBL" id="LSFL01000005">
    <property type="protein sequence ID" value="OBY67374.1"/>
    <property type="molecule type" value="Genomic_DNA"/>
</dbReference>
<proteinExistence type="inferred from homology"/>
<accession>A0A1B8U676</accession>
<evidence type="ECO:0000256" key="1">
    <source>
        <dbReference type="ARBA" id="ARBA00004442"/>
    </source>
</evidence>
<evidence type="ECO:0000259" key="7">
    <source>
        <dbReference type="Pfam" id="PF14322"/>
    </source>
</evidence>
<dbReference type="Pfam" id="PF07980">
    <property type="entry name" value="SusD_RagB"/>
    <property type="match status" value="1"/>
</dbReference>
<dbReference type="InterPro" id="IPR011990">
    <property type="entry name" value="TPR-like_helical_dom_sf"/>
</dbReference>
<dbReference type="SUPFAM" id="SSF48452">
    <property type="entry name" value="TPR-like"/>
    <property type="match status" value="1"/>
</dbReference>
<organism evidence="8 9">
    <name type="scientific">Polaribacter reichenbachii</name>
    <dbReference type="NCBI Taxonomy" id="996801"/>
    <lineage>
        <taxon>Bacteria</taxon>
        <taxon>Pseudomonadati</taxon>
        <taxon>Bacteroidota</taxon>
        <taxon>Flavobacteriia</taxon>
        <taxon>Flavobacteriales</taxon>
        <taxon>Flavobacteriaceae</taxon>
    </lineage>
</organism>
<keyword evidence="4" id="KW-0472">Membrane</keyword>
<dbReference type="GO" id="GO:0009279">
    <property type="term" value="C:cell outer membrane"/>
    <property type="evidence" value="ECO:0007669"/>
    <property type="project" value="UniProtKB-SubCell"/>
</dbReference>
<dbReference type="STRING" id="996801.BW723_06320"/>
<evidence type="ECO:0000256" key="3">
    <source>
        <dbReference type="ARBA" id="ARBA00022729"/>
    </source>
</evidence>
<keyword evidence="3" id="KW-0732">Signal</keyword>
<comment type="subcellular location">
    <subcellularLocation>
        <location evidence="1">Cell outer membrane</location>
    </subcellularLocation>
</comment>
<comment type="similarity">
    <text evidence="2">Belongs to the SusD family.</text>
</comment>
<evidence type="ECO:0000256" key="4">
    <source>
        <dbReference type="ARBA" id="ARBA00023136"/>
    </source>
</evidence>
<keyword evidence="5" id="KW-0998">Cell outer membrane</keyword>
<keyword evidence="9" id="KW-1185">Reference proteome</keyword>